<reference evidence="1" key="1">
    <citation type="submission" date="2021-03" db="EMBL/GenBank/DDBJ databases">
        <title>Bacillus suaedae sp. nov., isolated from Suaeda aralocaspica.</title>
        <authorList>
            <person name="Lei R.F.R."/>
        </authorList>
    </citation>
    <scope>NUCLEOTIDE SEQUENCE</scope>
    <source>
        <strain evidence="1">YZJH907-2</strain>
    </source>
</reference>
<keyword evidence="2" id="KW-1185">Reference proteome</keyword>
<name>A0A941AP72_9BACI</name>
<evidence type="ECO:0000313" key="1">
    <source>
        <dbReference type="EMBL" id="MBP3949843.1"/>
    </source>
</evidence>
<dbReference type="Proteomes" id="UP000678228">
    <property type="component" value="Unassembled WGS sequence"/>
</dbReference>
<dbReference type="RefSeq" id="WP_210595209.1">
    <property type="nucleotide sequence ID" value="NZ_JAGKSQ010000001.1"/>
</dbReference>
<dbReference type="Pfam" id="PF14183">
    <property type="entry name" value="YwpF"/>
    <property type="match status" value="1"/>
</dbReference>
<proteinExistence type="predicted"/>
<evidence type="ECO:0000313" key="2">
    <source>
        <dbReference type="Proteomes" id="UP000678228"/>
    </source>
</evidence>
<organism evidence="1 2">
    <name type="scientific">Halalkalibacter suaedae</name>
    <dbReference type="NCBI Taxonomy" id="2822140"/>
    <lineage>
        <taxon>Bacteria</taxon>
        <taxon>Bacillati</taxon>
        <taxon>Bacillota</taxon>
        <taxon>Bacilli</taxon>
        <taxon>Bacillales</taxon>
        <taxon>Bacillaceae</taxon>
        <taxon>Halalkalibacter</taxon>
    </lineage>
</organism>
<gene>
    <name evidence="1" type="ORF">J7W16_01770</name>
</gene>
<sequence length="162" mass="18282">MKTFRLISLCLLDGKKGHVEQKIVPIEDGLIINMENPQVWFIEAVVSKEYYPYFNSILEKNGNVLIDVVITSKENHPAAMITNVLSITELSEKVSVLLKGDLALKKDDLLADVLEDIVGEGVQGEKLLAEFSHRRANLSEFSERTLDELYQSLKEDGKYSLE</sequence>
<protein>
    <submittedName>
        <fullName evidence="1">YwpF-like family protein</fullName>
    </submittedName>
</protein>
<comment type="caution">
    <text evidence="1">The sequence shown here is derived from an EMBL/GenBank/DDBJ whole genome shotgun (WGS) entry which is preliminary data.</text>
</comment>
<dbReference type="InterPro" id="IPR025573">
    <property type="entry name" value="YwpF"/>
</dbReference>
<accession>A0A941AP72</accession>
<dbReference type="AlphaFoldDB" id="A0A941AP72"/>
<dbReference type="EMBL" id="JAGKSQ010000001">
    <property type="protein sequence ID" value="MBP3949843.1"/>
    <property type="molecule type" value="Genomic_DNA"/>
</dbReference>